<protein>
    <submittedName>
        <fullName evidence="2">Uncharacterized protein</fullName>
    </submittedName>
</protein>
<comment type="caution">
    <text evidence="2">The sequence shown here is derived from an EMBL/GenBank/DDBJ whole genome shotgun (WGS) entry which is preliminary data.</text>
</comment>
<feature type="region of interest" description="Disordered" evidence="1">
    <location>
        <begin position="367"/>
        <end position="396"/>
    </location>
</feature>
<proteinExistence type="predicted"/>
<reference evidence="2 3" key="1">
    <citation type="submission" date="2019-06" db="EMBL/GenBank/DDBJ databases">
        <title>Draft genome sequence of the filamentous fungus Phialemoniopsis curvata isolated from diesel fuel.</title>
        <authorList>
            <person name="Varaljay V.A."/>
            <person name="Lyon W.J."/>
            <person name="Crouch A.L."/>
            <person name="Drake C.E."/>
            <person name="Hollomon J.M."/>
            <person name="Nadeau L.J."/>
            <person name="Nunn H.S."/>
            <person name="Stevenson B.S."/>
            <person name="Bojanowski C.L."/>
            <person name="Crookes-Goodson W.J."/>
        </authorList>
    </citation>
    <scope>NUCLEOTIDE SEQUENCE [LARGE SCALE GENOMIC DNA]</scope>
    <source>
        <strain evidence="2 3">D216</strain>
    </source>
</reference>
<evidence type="ECO:0000313" key="3">
    <source>
        <dbReference type="Proteomes" id="UP000319257"/>
    </source>
</evidence>
<accession>A0A507BJG3</accession>
<dbReference type="GeneID" id="41970827"/>
<sequence length="626" mass="68964">MEEGRDSLSEEESTVRCPPNSPIPPHLSDISLPPLRPSPHLRRVESLLNLAKADYHSSCRRSMPMEVELAHWHGASRLDVAAENSATTSKAASSRRFIPRSSLDTNIGHTFRTEASSSSALPTPSQPAQHEIVAAGSPHTKTQCDATFRQWRFEFGRFITEYDKYMRKSSNTLDLPEVRELEVLLPVLTEFGNIGLRYWFDHLRLEDEAHLENGGIMWEKSVAPSAEDDIPGTDNVESCTLNDGVDATYDPQGKGKEVVRPPEVNIVAHDGVDRKDWAVEAERKARRLASKFSSPDPSPSRGQEKSTPLTLEQLEALITAFSEARVFTRKLGITLSKVRHQQAQHPRAYLLREGVTFAQLLAASDSSSASQFSPGSPRPPSRQVYDPSPPRCSGSGSFSYPKYARYARLLPEDISALQNTLMSHCPLAGAALGLDLARDQYSLFYESIDAETQERYIDVLAPDPWHMSGALPVPPGSPDGCVPATGIQGVRGRGEAQQPSTRMKNHMDSDDDDNKKESAKQATAKEPLAAALSALWASARLSLINKAWRAGFVRDGDARRKFGKLRRRMEVLADTSHSTSYPRIVAEKAKTMEEAASRAEVKGAGGRDGMVLLSLVDTECREALGW</sequence>
<feature type="region of interest" description="Disordered" evidence="1">
    <location>
        <begin position="490"/>
        <end position="524"/>
    </location>
</feature>
<feature type="region of interest" description="Disordered" evidence="1">
    <location>
        <begin position="1"/>
        <end position="34"/>
    </location>
</feature>
<dbReference type="Proteomes" id="UP000319257">
    <property type="component" value="Unassembled WGS sequence"/>
</dbReference>
<feature type="compositionally biased region" description="Basic and acidic residues" evidence="1">
    <location>
        <begin position="505"/>
        <end position="519"/>
    </location>
</feature>
<dbReference type="RefSeq" id="XP_030998529.1">
    <property type="nucleotide sequence ID" value="XM_031137674.1"/>
</dbReference>
<name>A0A507BJG3_9PEZI</name>
<dbReference type="AlphaFoldDB" id="A0A507BJG3"/>
<evidence type="ECO:0000256" key="1">
    <source>
        <dbReference type="SAM" id="MobiDB-lite"/>
    </source>
</evidence>
<feature type="region of interest" description="Disordered" evidence="1">
    <location>
        <begin position="288"/>
        <end position="308"/>
    </location>
</feature>
<evidence type="ECO:0000313" key="2">
    <source>
        <dbReference type="EMBL" id="TPX16818.1"/>
    </source>
</evidence>
<dbReference type="EMBL" id="SKBQ01000015">
    <property type="protein sequence ID" value="TPX16818.1"/>
    <property type="molecule type" value="Genomic_DNA"/>
</dbReference>
<organism evidence="2 3">
    <name type="scientific">Thyridium curvatum</name>
    <dbReference type="NCBI Taxonomy" id="1093900"/>
    <lineage>
        <taxon>Eukaryota</taxon>
        <taxon>Fungi</taxon>
        <taxon>Dikarya</taxon>
        <taxon>Ascomycota</taxon>
        <taxon>Pezizomycotina</taxon>
        <taxon>Sordariomycetes</taxon>
        <taxon>Sordariomycetidae</taxon>
        <taxon>Thyridiales</taxon>
        <taxon>Thyridiaceae</taxon>
        <taxon>Thyridium</taxon>
    </lineage>
</organism>
<keyword evidence="3" id="KW-1185">Reference proteome</keyword>
<dbReference type="InParanoid" id="A0A507BJG3"/>
<gene>
    <name evidence="2" type="ORF">E0L32_003380</name>
</gene>